<feature type="signal peptide" evidence="2">
    <location>
        <begin position="1"/>
        <end position="19"/>
    </location>
</feature>
<organism evidence="3 4">
    <name type="scientific">Letharia lupina</name>
    <dbReference type="NCBI Taxonomy" id="560253"/>
    <lineage>
        <taxon>Eukaryota</taxon>
        <taxon>Fungi</taxon>
        <taxon>Dikarya</taxon>
        <taxon>Ascomycota</taxon>
        <taxon>Pezizomycotina</taxon>
        <taxon>Lecanoromycetes</taxon>
        <taxon>OSLEUM clade</taxon>
        <taxon>Lecanoromycetidae</taxon>
        <taxon>Lecanorales</taxon>
        <taxon>Lecanorineae</taxon>
        <taxon>Parmeliaceae</taxon>
        <taxon>Letharia</taxon>
    </lineage>
</organism>
<keyword evidence="2" id="KW-0732">Signal</keyword>
<feature type="region of interest" description="Disordered" evidence="1">
    <location>
        <begin position="499"/>
        <end position="543"/>
    </location>
</feature>
<evidence type="ECO:0000313" key="3">
    <source>
        <dbReference type="EMBL" id="KAF6222040.1"/>
    </source>
</evidence>
<feature type="region of interest" description="Disordered" evidence="1">
    <location>
        <begin position="139"/>
        <end position="242"/>
    </location>
</feature>
<feature type="compositionally biased region" description="Basic and acidic residues" evidence="1">
    <location>
        <begin position="529"/>
        <end position="538"/>
    </location>
</feature>
<accession>A0A8H6CES1</accession>
<comment type="caution">
    <text evidence="3">The sequence shown here is derived from an EMBL/GenBank/DDBJ whole genome shotgun (WGS) entry which is preliminary data.</text>
</comment>
<feature type="chain" id="PRO_5035003280" description="Peptidase S8/S53 domain-containing protein" evidence="2">
    <location>
        <begin position="20"/>
        <end position="877"/>
    </location>
</feature>
<dbReference type="RefSeq" id="XP_037151475.1">
    <property type="nucleotide sequence ID" value="XM_037292056.1"/>
</dbReference>
<sequence length="877" mass="92753">MTSFIVAFFAFALVLPLYAVPVTRTSSTDTLIYDAVVVGTNEVVELMPALTGLPSPISILTNVDIGTCASGEICVAKVFTDSASHVASSVVAEFRVLPASIVTALEDIVEAIDAGIEVDRFASNTMNSGLLISLTSASTRQGGTTGSVSAAEGSSGRSAVSTRTPSTQNASPDVVSNPSMSATTSVNSSGTGATISASNSSEGNSPPANTHNTALNMAGSLPVTNKALGGSNRTRSGTPTASLPTGPVIYAVKITKSQGSVTNEIVQVGYSSGVPSTNALFAYVDSVTTTVTSVPIGVSIQTITISTCTTAGAIITATSSGSTVATEVPELCTHGLAFLIFGLPGFHSSSDFPSLCHKLFSFPLGIIWRLFCPLGGPPTISIISIDPSKLPPGENPNGVNPEDETPTPIQSPSQTMQSMVSSSAADTPTRCVVMPLIDTPQSATKSLFAPYAQRKDVTQANRSDGTLEIFALELSDTEASVIDANSDFIIIQESELEIEMPDSGQTDPDLNGTIYATEPLDSKPNVGSRDLHDGDQRPRGGGLFQRIPVQGWAEKIAAWKLAMISLAPDLPFRLQSWRTGASSKCAGLPPGYRSQHAASEFFGRLKPGITRGQTQDDWDIDWLFPRVDNIEKFFVTMPGGMIIQQPYEYSYIDPDSPNPDGGIHPAYSDFRLRQVEYGDHLGQAQKCRHTVVKLPQYTNGPRSASGVLFPLFSVKDAIAMMTEVIEEKKRLGEEYFVISSALGYPFGDQGDVSQYPKSAEKNFSKMWRNFLDWVDDNAITISAAVGNTGDENPEIGLIPARLFRNPEIVIGSVTPDAVAHPESQGHIGDNILTAYALGAGAWIVSSDPSGAYIFQYLDPTLSAVTSYACGITIGYIA</sequence>
<evidence type="ECO:0008006" key="5">
    <source>
        <dbReference type="Google" id="ProtNLM"/>
    </source>
</evidence>
<dbReference type="GeneID" id="59329542"/>
<feature type="compositionally biased region" description="Polar residues" evidence="1">
    <location>
        <begin position="155"/>
        <end position="215"/>
    </location>
</feature>
<dbReference type="Proteomes" id="UP000593566">
    <property type="component" value="Unassembled WGS sequence"/>
</dbReference>
<reference evidence="3 4" key="1">
    <citation type="journal article" date="2020" name="Genomics">
        <title>Complete, high-quality genomes from long-read metagenomic sequencing of two wolf lichen thalli reveals enigmatic genome architecture.</title>
        <authorList>
            <person name="McKenzie S.K."/>
            <person name="Walston R.F."/>
            <person name="Allen J.L."/>
        </authorList>
    </citation>
    <scope>NUCLEOTIDE SEQUENCE [LARGE SCALE GENOMIC DNA]</scope>
    <source>
        <strain evidence="3">WasteWater1</strain>
    </source>
</reference>
<gene>
    <name evidence="3" type="ORF">HO133_001126</name>
</gene>
<feature type="compositionally biased region" description="Polar residues" evidence="1">
    <location>
        <begin position="139"/>
        <end position="148"/>
    </location>
</feature>
<feature type="region of interest" description="Disordered" evidence="1">
    <location>
        <begin position="385"/>
        <end position="424"/>
    </location>
</feature>
<keyword evidence="4" id="KW-1185">Reference proteome</keyword>
<evidence type="ECO:0000256" key="1">
    <source>
        <dbReference type="SAM" id="MobiDB-lite"/>
    </source>
</evidence>
<dbReference type="EMBL" id="JACCJB010000012">
    <property type="protein sequence ID" value="KAF6222040.1"/>
    <property type="molecule type" value="Genomic_DNA"/>
</dbReference>
<feature type="compositionally biased region" description="Polar residues" evidence="1">
    <location>
        <begin position="407"/>
        <end position="424"/>
    </location>
</feature>
<proteinExistence type="predicted"/>
<protein>
    <recommendedName>
        <fullName evidence="5">Peptidase S8/S53 domain-containing protein</fullName>
    </recommendedName>
</protein>
<feature type="compositionally biased region" description="Polar residues" evidence="1">
    <location>
        <begin position="231"/>
        <end position="242"/>
    </location>
</feature>
<evidence type="ECO:0000313" key="4">
    <source>
        <dbReference type="Proteomes" id="UP000593566"/>
    </source>
</evidence>
<dbReference type="AlphaFoldDB" id="A0A8H6CES1"/>
<name>A0A8H6CES1_9LECA</name>
<evidence type="ECO:0000256" key="2">
    <source>
        <dbReference type="SAM" id="SignalP"/>
    </source>
</evidence>